<keyword evidence="4" id="KW-1185">Reference proteome</keyword>
<evidence type="ECO:0000313" key="3">
    <source>
        <dbReference type="EMBL" id="KAA9132678.1"/>
    </source>
</evidence>
<feature type="chain" id="PRO_5024289415" evidence="1">
    <location>
        <begin position="19"/>
        <end position="285"/>
    </location>
</feature>
<dbReference type="Proteomes" id="UP000325372">
    <property type="component" value="Unassembled WGS sequence"/>
</dbReference>
<dbReference type="SUPFAM" id="SSF54593">
    <property type="entry name" value="Glyoxalase/Bleomycin resistance protein/Dihydroxybiphenyl dioxygenase"/>
    <property type="match status" value="2"/>
</dbReference>
<dbReference type="InterPro" id="IPR029068">
    <property type="entry name" value="Glyas_Bleomycin-R_OHBP_Dase"/>
</dbReference>
<gene>
    <name evidence="3" type="ORF">F3N42_05545</name>
</gene>
<name>A0A5N0TDA9_9GAMM</name>
<dbReference type="InterPro" id="IPR052164">
    <property type="entry name" value="Anthracycline_SecMetBiosynth"/>
</dbReference>
<evidence type="ECO:0000256" key="1">
    <source>
        <dbReference type="SAM" id="SignalP"/>
    </source>
</evidence>
<proteinExistence type="predicted"/>
<dbReference type="PANTHER" id="PTHR33993:SF14">
    <property type="entry name" value="GB|AAF24581.1"/>
    <property type="match status" value="1"/>
</dbReference>
<keyword evidence="1" id="KW-0732">Signal</keyword>
<feature type="signal peptide" evidence="1">
    <location>
        <begin position="1"/>
        <end position="18"/>
    </location>
</feature>
<sequence length="285" mass="29867">MIKQLFTVFVALSLAACATTEDVFENTPLSDAPLHGKFVWHDLVTDDIDAAKAFYGSLFGWSFRDTQRPEGGPYTLVVGAGGRILGGMIEVEDPGNGVDYSRWLGYISVPDVDASAAAVTRLGGAMVVAPREVGSFARAAVARDAQGAVVGFLDSHVGDPQDPPTQHVGDVTWNELLAANDVSASAFYLEAAGYEVTTTWRNGGEYHTLNRGGVARAGIQDRPNDQVSPLWLTHFAVVDPASAASKAASLGGNVVMAPSAKVRDGNLAIITDPTGAVLALGPLDK</sequence>
<accession>A0A5N0TDA9</accession>
<reference evidence="3 4" key="1">
    <citation type="submission" date="2019-09" db="EMBL/GenBank/DDBJ databases">
        <title>Wenzhouxiangella sp. Genome sequencing and assembly.</title>
        <authorList>
            <person name="Zhang R."/>
        </authorList>
    </citation>
    <scope>NUCLEOTIDE SEQUENCE [LARGE SCALE GENOMIC DNA]</scope>
    <source>
        <strain evidence="3 4">W260</strain>
    </source>
</reference>
<dbReference type="Gene3D" id="3.10.180.10">
    <property type="entry name" value="2,3-Dihydroxybiphenyl 1,2-Dioxygenase, domain 1"/>
    <property type="match status" value="2"/>
</dbReference>
<organism evidence="3 4">
    <name type="scientific">Marinihelvus fidelis</name>
    <dbReference type="NCBI Taxonomy" id="2613842"/>
    <lineage>
        <taxon>Bacteria</taxon>
        <taxon>Pseudomonadati</taxon>
        <taxon>Pseudomonadota</taxon>
        <taxon>Gammaproteobacteria</taxon>
        <taxon>Chromatiales</taxon>
        <taxon>Wenzhouxiangellaceae</taxon>
        <taxon>Marinihelvus</taxon>
    </lineage>
</organism>
<dbReference type="AlphaFoldDB" id="A0A5N0TDA9"/>
<dbReference type="InterPro" id="IPR004360">
    <property type="entry name" value="Glyas_Fos-R_dOase_dom"/>
</dbReference>
<feature type="domain" description="VOC" evidence="2">
    <location>
        <begin position="37"/>
        <end position="155"/>
    </location>
</feature>
<dbReference type="InterPro" id="IPR037523">
    <property type="entry name" value="VOC_core"/>
</dbReference>
<dbReference type="EMBL" id="VYXP01000003">
    <property type="protein sequence ID" value="KAA9132678.1"/>
    <property type="molecule type" value="Genomic_DNA"/>
</dbReference>
<dbReference type="CDD" id="cd07247">
    <property type="entry name" value="SgaA_N_like"/>
    <property type="match status" value="1"/>
</dbReference>
<protein>
    <submittedName>
        <fullName evidence="3">VOC family protein</fullName>
    </submittedName>
</protein>
<comment type="caution">
    <text evidence="3">The sequence shown here is derived from an EMBL/GenBank/DDBJ whole genome shotgun (WGS) entry which is preliminary data.</text>
</comment>
<dbReference type="RefSeq" id="WP_150863395.1">
    <property type="nucleotide sequence ID" value="NZ_VYXP01000003.1"/>
</dbReference>
<evidence type="ECO:0000259" key="2">
    <source>
        <dbReference type="PROSITE" id="PS51819"/>
    </source>
</evidence>
<dbReference type="PANTHER" id="PTHR33993">
    <property type="entry name" value="GLYOXALASE-RELATED"/>
    <property type="match status" value="1"/>
</dbReference>
<dbReference type="PROSITE" id="PS51257">
    <property type="entry name" value="PROKAR_LIPOPROTEIN"/>
    <property type="match status" value="1"/>
</dbReference>
<dbReference type="Pfam" id="PF00903">
    <property type="entry name" value="Glyoxalase"/>
    <property type="match status" value="1"/>
</dbReference>
<dbReference type="PROSITE" id="PS51819">
    <property type="entry name" value="VOC"/>
    <property type="match status" value="1"/>
</dbReference>
<evidence type="ECO:0000313" key="4">
    <source>
        <dbReference type="Proteomes" id="UP000325372"/>
    </source>
</evidence>